<dbReference type="PANTHER" id="PTHR33778:SF1">
    <property type="entry name" value="MAGNESIUM TRANSPORTER YHID-RELATED"/>
    <property type="match status" value="1"/>
</dbReference>
<evidence type="ECO:0000313" key="10">
    <source>
        <dbReference type="Proteomes" id="UP000244905"/>
    </source>
</evidence>
<feature type="transmembrane region" description="Helical" evidence="7">
    <location>
        <begin position="111"/>
        <end position="144"/>
    </location>
</feature>
<evidence type="ECO:0000256" key="6">
    <source>
        <dbReference type="ARBA" id="ARBA00023136"/>
    </source>
</evidence>
<dbReference type="GeneID" id="82525417"/>
<feature type="domain" description="MgtC/SapB/SrpB/YhiD N-terminal" evidence="8">
    <location>
        <begin position="23"/>
        <end position="149"/>
    </location>
</feature>
<feature type="transmembrane region" description="Helical" evidence="7">
    <location>
        <begin position="45"/>
        <end position="65"/>
    </location>
</feature>
<dbReference type="Pfam" id="PF02308">
    <property type="entry name" value="MgtC"/>
    <property type="match status" value="1"/>
</dbReference>
<comment type="caution">
    <text evidence="9">The sequence shown here is derived from an EMBL/GenBank/DDBJ whole genome shotgun (WGS) entry which is preliminary data.</text>
</comment>
<keyword evidence="5 7" id="KW-1133">Transmembrane helix</keyword>
<comment type="subcellular location">
    <subcellularLocation>
        <location evidence="1">Cell membrane</location>
        <topology evidence="1">Multi-pass membrane protein</topology>
    </subcellularLocation>
</comment>
<keyword evidence="3" id="KW-1003">Cell membrane</keyword>
<name>A0A2V1ILQ2_9BACT</name>
<dbReference type="InterPro" id="IPR049177">
    <property type="entry name" value="MgtC_SapB_SrpB_YhiD_N"/>
</dbReference>
<evidence type="ECO:0000256" key="4">
    <source>
        <dbReference type="ARBA" id="ARBA00022692"/>
    </source>
</evidence>
<keyword evidence="4 7" id="KW-0812">Transmembrane</keyword>
<comment type="similarity">
    <text evidence="2">Belongs to the MgtC/SapB family.</text>
</comment>
<dbReference type="Proteomes" id="UP000244905">
    <property type="component" value="Unassembled WGS sequence"/>
</dbReference>
<evidence type="ECO:0000256" key="3">
    <source>
        <dbReference type="ARBA" id="ARBA00022475"/>
    </source>
</evidence>
<dbReference type="InterPro" id="IPR003416">
    <property type="entry name" value="MgtC/SapB/SrpB/YhiD_fam"/>
</dbReference>
<dbReference type="AlphaFoldDB" id="A0A2V1ILQ2"/>
<feature type="transmembrane region" description="Helical" evidence="7">
    <location>
        <begin position="80"/>
        <end position="99"/>
    </location>
</feature>
<keyword evidence="10" id="KW-1185">Reference proteome</keyword>
<reference evidence="10" key="1">
    <citation type="submission" date="2018-02" db="EMBL/GenBank/DDBJ databases">
        <authorList>
            <person name="Clavel T."/>
            <person name="Strowig T."/>
        </authorList>
    </citation>
    <scope>NUCLEOTIDE SEQUENCE [LARGE SCALE GENOMIC DNA]</scope>
    <source>
        <strain evidence="10">DSM 103720</strain>
    </source>
</reference>
<accession>A0A2V1ILQ2</accession>
<dbReference type="EMBL" id="PUEC01000005">
    <property type="protein sequence ID" value="PWB03466.1"/>
    <property type="molecule type" value="Genomic_DNA"/>
</dbReference>
<dbReference type="GO" id="GO:0005886">
    <property type="term" value="C:plasma membrane"/>
    <property type="evidence" value="ECO:0007669"/>
    <property type="project" value="UniProtKB-SubCell"/>
</dbReference>
<keyword evidence="6 7" id="KW-0472">Membrane</keyword>
<evidence type="ECO:0000256" key="7">
    <source>
        <dbReference type="SAM" id="Phobius"/>
    </source>
</evidence>
<evidence type="ECO:0000256" key="5">
    <source>
        <dbReference type="ARBA" id="ARBA00022989"/>
    </source>
</evidence>
<dbReference type="RefSeq" id="WP_107031576.1">
    <property type="nucleotide sequence ID" value="NZ_CAXHPX010000002.1"/>
</dbReference>
<dbReference type="PANTHER" id="PTHR33778">
    <property type="entry name" value="PROTEIN MGTC"/>
    <property type="match status" value="1"/>
</dbReference>
<sequence length="238" mass="26176">MEHFWQSIDNVELTPLTAILRIVASLLLGSLIGIERKRKGQMAGVRTFSLISMGACIAMMLSIYVCQETVGLLRGDPSRIAAQVLSGIGFLGAGTIIQMKGSVRGLTTAAGIWIIATIGMAVGCGLYLIAFVATLLVLFVLTILEQIEHRVNVGNEARTIRLKVKGIVKSIEPYRDVLARYNIHLSRVYVEYDYESSTTRLNLLILIREHSDFIEVFSALHDLRPTISISLSNQADLS</sequence>
<proteinExistence type="inferred from homology"/>
<evidence type="ECO:0000256" key="1">
    <source>
        <dbReference type="ARBA" id="ARBA00004651"/>
    </source>
</evidence>
<evidence type="ECO:0000313" key="9">
    <source>
        <dbReference type="EMBL" id="PWB03466.1"/>
    </source>
</evidence>
<dbReference type="PRINTS" id="PR01837">
    <property type="entry name" value="MGTCSAPBPROT"/>
</dbReference>
<organism evidence="9 10">
    <name type="scientific">Duncaniella muris</name>
    <dbReference type="NCBI Taxonomy" id="2094150"/>
    <lineage>
        <taxon>Bacteria</taxon>
        <taxon>Pseudomonadati</taxon>
        <taxon>Bacteroidota</taxon>
        <taxon>Bacteroidia</taxon>
        <taxon>Bacteroidales</taxon>
        <taxon>Muribaculaceae</taxon>
        <taxon>Duncaniella</taxon>
    </lineage>
</organism>
<evidence type="ECO:0000256" key="2">
    <source>
        <dbReference type="ARBA" id="ARBA00009298"/>
    </source>
</evidence>
<protein>
    <submittedName>
        <fullName evidence="9">MgtC/SapB family protein</fullName>
    </submittedName>
</protein>
<evidence type="ECO:0000259" key="8">
    <source>
        <dbReference type="Pfam" id="PF02308"/>
    </source>
</evidence>
<gene>
    <name evidence="9" type="ORF">C5O23_03500</name>
</gene>
<feature type="transmembrane region" description="Helical" evidence="7">
    <location>
        <begin position="13"/>
        <end position="33"/>
    </location>
</feature>